<dbReference type="InterPro" id="IPR036397">
    <property type="entry name" value="RNaseH_sf"/>
</dbReference>
<keyword evidence="3" id="KW-1185">Reference proteome</keyword>
<dbReference type="EMBL" id="QMDW01000020">
    <property type="protein sequence ID" value="RJX48463.1"/>
    <property type="molecule type" value="Genomic_DNA"/>
</dbReference>
<dbReference type="OrthoDB" id="195008at2157"/>
<dbReference type="GO" id="GO:0003676">
    <property type="term" value="F:nucleic acid binding"/>
    <property type="evidence" value="ECO:0007669"/>
    <property type="project" value="InterPro"/>
</dbReference>
<name>A0A3A6Q7D9_9EURY</name>
<organism evidence="2 3">
    <name type="scientific">Halonotius pteroides</name>
    <dbReference type="NCBI Taxonomy" id="268735"/>
    <lineage>
        <taxon>Archaea</taxon>
        <taxon>Methanobacteriati</taxon>
        <taxon>Methanobacteriota</taxon>
        <taxon>Stenosarchaea group</taxon>
        <taxon>Halobacteria</taxon>
        <taxon>Halobacteriales</taxon>
        <taxon>Haloferacaceae</taxon>
        <taxon>Halonotius</taxon>
    </lineage>
</organism>
<dbReference type="RefSeq" id="WP_120085558.1">
    <property type="nucleotide sequence ID" value="NZ_QMDW01000020.1"/>
</dbReference>
<sequence length="164" mass="18629">MSEKTVAVVDQFTKRVGTVQRNGWYPIGSNPTIEVSTSWKSVTVLGAVTNDGDSFFCWTEENLNADHGIRLLEALKERFGEELVVFLDRATYFYTKDLWEHVSGTRETETVGDSSVSCVHGDEVEVWYFPPKLPELNAVEGCWDQLLEWFKYRLVPDLSTLVVG</sequence>
<comment type="caution">
    <text evidence="2">The sequence shown here is derived from an EMBL/GenBank/DDBJ whole genome shotgun (WGS) entry which is preliminary data.</text>
</comment>
<evidence type="ECO:0000313" key="2">
    <source>
        <dbReference type="EMBL" id="RJX48463.1"/>
    </source>
</evidence>
<dbReference type="Proteomes" id="UP000281564">
    <property type="component" value="Unassembled WGS sequence"/>
</dbReference>
<protein>
    <recommendedName>
        <fullName evidence="1">Tc1-like transposase DDE domain-containing protein</fullName>
    </recommendedName>
</protein>
<proteinExistence type="predicted"/>
<gene>
    <name evidence="2" type="ORF">DP106_11860</name>
</gene>
<evidence type="ECO:0000259" key="1">
    <source>
        <dbReference type="Pfam" id="PF13358"/>
    </source>
</evidence>
<accession>A0A3A6Q7D9</accession>
<evidence type="ECO:0000313" key="3">
    <source>
        <dbReference type="Proteomes" id="UP000281564"/>
    </source>
</evidence>
<reference evidence="2 3" key="1">
    <citation type="submission" date="2018-06" db="EMBL/GenBank/DDBJ databases">
        <title>Halonotius sp. F13-13 a new haloarchaeeon isolated from a solar saltern from Isla Cristina, Huelva, Spain.</title>
        <authorList>
            <person name="Duran-Viseras A."/>
            <person name="Sanchez-Porro C."/>
            <person name="Ventosa A."/>
        </authorList>
    </citation>
    <scope>NUCLEOTIDE SEQUENCE [LARGE SCALE GENOMIC DNA]</scope>
    <source>
        <strain evidence="2 3">CECT 7525</strain>
    </source>
</reference>
<feature type="domain" description="Tc1-like transposase DDE" evidence="1">
    <location>
        <begin position="6"/>
        <end position="161"/>
    </location>
</feature>
<dbReference type="InterPro" id="IPR038717">
    <property type="entry name" value="Tc1-like_DDE_dom"/>
</dbReference>
<dbReference type="AlphaFoldDB" id="A0A3A6Q7D9"/>
<dbReference type="Pfam" id="PF13358">
    <property type="entry name" value="DDE_3"/>
    <property type="match status" value="1"/>
</dbReference>
<dbReference type="Gene3D" id="3.30.420.10">
    <property type="entry name" value="Ribonuclease H-like superfamily/Ribonuclease H"/>
    <property type="match status" value="1"/>
</dbReference>